<evidence type="ECO:0000313" key="2">
    <source>
        <dbReference type="Proteomes" id="UP001056120"/>
    </source>
</evidence>
<dbReference type="Proteomes" id="UP001056120">
    <property type="component" value="Linkage Group LG21"/>
</dbReference>
<proteinExistence type="predicted"/>
<accession>A0ACB9C8H0</accession>
<comment type="caution">
    <text evidence="1">The sequence shown here is derived from an EMBL/GenBank/DDBJ whole genome shotgun (WGS) entry which is preliminary data.</text>
</comment>
<reference evidence="1 2" key="2">
    <citation type="journal article" date="2022" name="Mol. Ecol. Resour.">
        <title>The genomes of chicory, endive, great burdock and yacon provide insights into Asteraceae paleo-polyploidization history and plant inulin production.</title>
        <authorList>
            <person name="Fan W."/>
            <person name="Wang S."/>
            <person name="Wang H."/>
            <person name="Wang A."/>
            <person name="Jiang F."/>
            <person name="Liu H."/>
            <person name="Zhao H."/>
            <person name="Xu D."/>
            <person name="Zhang Y."/>
        </authorList>
    </citation>
    <scope>NUCLEOTIDE SEQUENCE [LARGE SCALE GENOMIC DNA]</scope>
    <source>
        <strain evidence="2">cv. Yunnan</strain>
        <tissue evidence="1">Leaves</tissue>
    </source>
</reference>
<reference evidence="2" key="1">
    <citation type="journal article" date="2022" name="Mol. Ecol. Resour.">
        <title>The genomes of chicory, endive, great burdock and yacon provide insights into Asteraceae palaeo-polyploidization history and plant inulin production.</title>
        <authorList>
            <person name="Fan W."/>
            <person name="Wang S."/>
            <person name="Wang H."/>
            <person name="Wang A."/>
            <person name="Jiang F."/>
            <person name="Liu H."/>
            <person name="Zhao H."/>
            <person name="Xu D."/>
            <person name="Zhang Y."/>
        </authorList>
    </citation>
    <scope>NUCLEOTIDE SEQUENCE [LARGE SCALE GENOMIC DNA]</scope>
    <source>
        <strain evidence="2">cv. Yunnan</strain>
    </source>
</reference>
<name>A0ACB9C8H0_9ASTR</name>
<sequence length="290" mass="32297">MEGSEFGDPSSSPYIPSLADNQNKFEDIIGNDGSEVRAPLPVKRDVLYDAFYSFDEELEGPGVWEADQGSTSESITSGDNLASLYQPPFALMYHGSFEKAKEAAKDKDRWLIVNVQSTREFSSHMLNRDTWGDETVAQTITSNFIFWQICDYTEEGSKITTYYKLDSVPATLVIDPVTDETNKDDDKMKLAQALSMLTMKSVVLLKDSGAIKDVPKKEKLSYPALPEEPKGDKSLLCRLLWSFYAAKCGDEKPFKLTHAIPGAVKDMDCDSLLTFDESGVANSMISVTWE</sequence>
<keyword evidence="2" id="KW-1185">Reference proteome</keyword>
<gene>
    <name evidence="1" type="ORF">L1987_61637</name>
</gene>
<organism evidence="1 2">
    <name type="scientific">Smallanthus sonchifolius</name>
    <dbReference type="NCBI Taxonomy" id="185202"/>
    <lineage>
        <taxon>Eukaryota</taxon>
        <taxon>Viridiplantae</taxon>
        <taxon>Streptophyta</taxon>
        <taxon>Embryophyta</taxon>
        <taxon>Tracheophyta</taxon>
        <taxon>Spermatophyta</taxon>
        <taxon>Magnoliopsida</taxon>
        <taxon>eudicotyledons</taxon>
        <taxon>Gunneridae</taxon>
        <taxon>Pentapetalae</taxon>
        <taxon>asterids</taxon>
        <taxon>campanulids</taxon>
        <taxon>Asterales</taxon>
        <taxon>Asteraceae</taxon>
        <taxon>Asteroideae</taxon>
        <taxon>Heliantheae alliance</taxon>
        <taxon>Millerieae</taxon>
        <taxon>Smallanthus</taxon>
    </lineage>
</organism>
<protein>
    <submittedName>
        <fullName evidence="1">Uncharacterized protein</fullName>
    </submittedName>
</protein>
<evidence type="ECO:0000313" key="1">
    <source>
        <dbReference type="EMBL" id="KAI3730467.1"/>
    </source>
</evidence>
<dbReference type="EMBL" id="CM042038">
    <property type="protein sequence ID" value="KAI3730467.1"/>
    <property type="molecule type" value="Genomic_DNA"/>
</dbReference>